<dbReference type="AlphaFoldDB" id="A0A1D1UIU4"/>
<comment type="caution">
    <text evidence="2">The sequence shown here is derived from an EMBL/GenBank/DDBJ whole genome shotgun (WGS) entry which is preliminary data.</text>
</comment>
<dbReference type="OrthoDB" id="9973045at2759"/>
<evidence type="ECO:0000313" key="2">
    <source>
        <dbReference type="EMBL" id="GAU89654.1"/>
    </source>
</evidence>
<accession>A0A1D1UIU4</accession>
<dbReference type="Proteomes" id="UP000186922">
    <property type="component" value="Unassembled WGS sequence"/>
</dbReference>
<protein>
    <recommendedName>
        <fullName evidence="1">Type VII secretion system protein EssD-like domain-containing protein</fullName>
    </recommendedName>
</protein>
<evidence type="ECO:0000259" key="1">
    <source>
        <dbReference type="Pfam" id="PF13930"/>
    </source>
</evidence>
<sequence length="315" mass="35527">MRYQLSSSMMAARVVLGLILTALILTVPYTVSKKTPRQEPQFLNGLYDAVPRSATEHLKEALGHGTLPYSQVRISSETLTNWDRKDIENIAHQNEEDLKKAVELNVRDCTRHPQAGKGPCWNSCLDPTLRVERDESTHINPDNTGPYRLERVAAVICPWHIRNERVSFSKDKVTIVRNRGRRHPKQKSKLTDDAGHLIASLLGGSTDIDSNAIPQAVVSNRGGEWRRSENYIANFLKQNGSQDGRRMVIYDIILSYDDTTGSASSATRPALIYYVANFYEWQPDKTFKLVEISAELLDNGPDDDEYELNGARTDL</sequence>
<dbReference type="EMBL" id="BDGG01000001">
    <property type="protein sequence ID" value="GAU89654.1"/>
    <property type="molecule type" value="Genomic_DNA"/>
</dbReference>
<dbReference type="Gene3D" id="3.40.570.10">
    <property type="entry name" value="Extracellular Endonuclease, subunit A"/>
    <property type="match status" value="1"/>
</dbReference>
<dbReference type="InterPro" id="IPR044927">
    <property type="entry name" value="Endonuclea_NS_2"/>
</dbReference>
<keyword evidence="3" id="KW-1185">Reference proteome</keyword>
<dbReference type="Pfam" id="PF13930">
    <property type="entry name" value="Endonuclea_NS_2"/>
    <property type="match status" value="1"/>
</dbReference>
<gene>
    <name evidence="2" type="primary">RvY_02182-1</name>
    <name evidence="2" type="synonym">RvY_02182.1</name>
    <name evidence="2" type="ORF">RvY_02182</name>
</gene>
<name>A0A1D1UIU4_RAMVA</name>
<proteinExistence type="predicted"/>
<feature type="domain" description="Type VII secretion system protein EssD-like" evidence="1">
    <location>
        <begin position="175"/>
        <end position="262"/>
    </location>
</feature>
<reference evidence="2 3" key="1">
    <citation type="journal article" date="2016" name="Nat. Commun.">
        <title>Extremotolerant tardigrade genome and improved radiotolerance of human cultured cells by tardigrade-unique protein.</title>
        <authorList>
            <person name="Hashimoto T."/>
            <person name="Horikawa D.D."/>
            <person name="Saito Y."/>
            <person name="Kuwahara H."/>
            <person name="Kozuka-Hata H."/>
            <person name="Shin-I T."/>
            <person name="Minakuchi Y."/>
            <person name="Ohishi K."/>
            <person name="Motoyama A."/>
            <person name="Aizu T."/>
            <person name="Enomoto A."/>
            <person name="Kondo K."/>
            <person name="Tanaka S."/>
            <person name="Hara Y."/>
            <person name="Koshikawa S."/>
            <person name="Sagara H."/>
            <person name="Miura T."/>
            <person name="Yokobori S."/>
            <person name="Miyagawa K."/>
            <person name="Suzuki Y."/>
            <person name="Kubo T."/>
            <person name="Oyama M."/>
            <person name="Kohara Y."/>
            <person name="Fujiyama A."/>
            <person name="Arakawa K."/>
            <person name="Katayama T."/>
            <person name="Toyoda A."/>
            <person name="Kunieda T."/>
        </authorList>
    </citation>
    <scope>NUCLEOTIDE SEQUENCE [LARGE SCALE GENOMIC DNA]</scope>
    <source>
        <strain evidence="2 3">YOKOZUNA-1</strain>
    </source>
</reference>
<organism evidence="2 3">
    <name type="scientific">Ramazzottius varieornatus</name>
    <name type="common">Water bear</name>
    <name type="synonym">Tardigrade</name>
    <dbReference type="NCBI Taxonomy" id="947166"/>
    <lineage>
        <taxon>Eukaryota</taxon>
        <taxon>Metazoa</taxon>
        <taxon>Ecdysozoa</taxon>
        <taxon>Tardigrada</taxon>
        <taxon>Eutardigrada</taxon>
        <taxon>Parachela</taxon>
        <taxon>Hypsibioidea</taxon>
        <taxon>Ramazzottiidae</taxon>
        <taxon>Ramazzottius</taxon>
    </lineage>
</organism>
<evidence type="ECO:0000313" key="3">
    <source>
        <dbReference type="Proteomes" id="UP000186922"/>
    </source>
</evidence>
<dbReference type="InterPro" id="IPR044929">
    <property type="entry name" value="DNA/RNA_non-sp_Endonuclease_sf"/>
</dbReference>